<keyword evidence="1" id="KW-0732">Signal</keyword>
<reference evidence="2 3" key="1">
    <citation type="submission" date="2014-04" db="EMBL/GenBank/DDBJ databases">
        <authorList>
            <consortium name="DOE Joint Genome Institute"/>
            <person name="Kuo A."/>
            <person name="Kohler A."/>
            <person name="Nagy L.G."/>
            <person name="Floudas D."/>
            <person name="Copeland A."/>
            <person name="Barry K.W."/>
            <person name="Cichocki N."/>
            <person name="Veneault-Fourrey C."/>
            <person name="LaButti K."/>
            <person name="Lindquist E.A."/>
            <person name="Lipzen A."/>
            <person name="Lundell T."/>
            <person name="Morin E."/>
            <person name="Murat C."/>
            <person name="Sun H."/>
            <person name="Tunlid A."/>
            <person name="Henrissat B."/>
            <person name="Grigoriev I.V."/>
            <person name="Hibbett D.S."/>
            <person name="Martin F."/>
            <person name="Nordberg H.P."/>
            <person name="Cantor M.N."/>
            <person name="Hua S.X."/>
        </authorList>
    </citation>
    <scope>NUCLEOTIDE SEQUENCE [LARGE SCALE GENOMIC DNA]</scope>
    <source>
        <strain evidence="2 3">Foug A</strain>
    </source>
</reference>
<organism evidence="2 3">
    <name type="scientific">Scleroderma citrinum Foug A</name>
    <dbReference type="NCBI Taxonomy" id="1036808"/>
    <lineage>
        <taxon>Eukaryota</taxon>
        <taxon>Fungi</taxon>
        <taxon>Dikarya</taxon>
        <taxon>Basidiomycota</taxon>
        <taxon>Agaricomycotina</taxon>
        <taxon>Agaricomycetes</taxon>
        <taxon>Agaricomycetidae</taxon>
        <taxon>Boletales</taxon>
        <taxon>Sclerodermatineae</taxon>
        <taxon>Sclerodermataceae</taxon>
        <taxon>Scleroderma</taxon>
    </lineage>
</organism>
<dbReference type="AlphaFoldDB" id="A0A0C2ZUF6"/>
<feature type="chain" id="PRO_5002160397" evidence="1">
    <location>
        <begin position="32"/>
        <end position="224"/>
    </location>
</feature>
<dbReference type="InParanoid" id="A0A0C2ZUF6"/>
<feature type="signal peptide" evidence="1">
    <location>
        <begin position="1"/>
        <end position="31"/>
    </location>
</feature>
<protein>
    <submittedName>
        <fullName evidence="2">Uncharacterized protein</fullName>
    </submittedName>
</protein>
<proteinExistence type="predicted"/>
<dbReference type="OrthoDB" id="2678783at2759"/>
<keyword evidence="3" id="KW-1185">Reference proteome</keyword>
<sequence length="224" mass="24583">QQLCMWHSNFGSTAVTLIAHFLVSNTKLVEGLCSDLLKGLTFLYSNQDSEKPENLFQSCFVLYLLGHAHLRPCGGAPDIPELRIGDPKETGIKGALALTCVALHHTFSSFQTGELQINVSKLTFCKAQVKVPLKMNKVTGKESSSAPMFSEQNCGSYTCQFVKAIEKHDDTVLHNIIVGATTLVPYTLDALWGEESSRDMEDINDLIAALCKLFCYLCALLTCS</sequence>
<evidence type="ECO:0000256" key="1">
    <source>
        <dbReference type="SAM" id="SignalP"/>
    </source>
</evidence>
<dbReference type="HOGENOM" id="CLU_032278_0_1_1"/>
<gene>
    <name evidence="2" type="ORF">SCLCIDRAFT_133291</name>
</gene>
<dbReference type="EMBL" id="KN822122">
    <property type="protein sequence ID" value="KIM56147.1"/>
    <property type="molecule type" value="Genomic_DNA"/>
</dbReference>
<accession>A0A0C2ZUF6</accession>
<name>A0A0C2ZUF6_9AGAM</name>
<evidence type="ECO:0000313" key="2">
    <source>
        <dbReference type="EMBL" id="KIM56147.1"/>
    </source>
</evidence>
<reference evidence="3" key="2">
    <citation type="submission" date="2015-01" db="EMBL/GenBank/DDBJ databases">
        <title>Evolutionary Origins and Diversification of the Mycorrhizal Mutualists.</title>
        <authorList>
            <consortium name="DOE Joint Genome Institute"/>
            <consortium name="Mycorrhizal Genomics Consortium"/>
            <person name="Kohler A."/>
            <person name="Kuo A."/>
            <person name="Nagy L.G."/>
            <person name="Floudas D."/>
            <person name="Copeland A."/>
            <person name="Barry K.W."/>
            <person name="Cichocki N."/>
            <person name="Veneault-Fourrey C."/>
            <person name="LaButti K."/>
            <person name="Lindquist E.A."/>
            <person name="Lipzen A."/>
            <person name="Lundell T."/>
            <person name="Morin E."/>
            <person name="Murat C."/>
            <person name="Riley R."/>
            <person name="Ohm R."/>
            <person name="Sun H."/>
            <person name="Tunlid A."/>
            <person name="Henrissat B."/>
            <person name="Grigoriev I.V."/>
            <person name="Hibbett D.S."/>
            <person name="Martin F."/>
        </authorList>
    </citation>
    <scope>NUCLEOTIDE SEQUENCE [LARGE SCALE GENOMIC DNA]</scope>
    <source>
        <strain evidence="3">Foug A</strain>
    </source>
</reference>
<dbReference type="Proteomes" id="UP000053989">
    <property type="component" value="Unassembled WGS sequence"/>
</dbReference>
<feature type="non-terminal residue" evidence="2">
    <location>
        <position position="1"/>
    </location>
</feature>
<evidence type="ECO:0000313" key="3">
    <source>
        <dbReference type="Proteomes" id="UP000053989"/>
    </source>
</evidence>